<sequence>MAAKGRFILSEDQLEQYSDRIALPKANRVYSVSDLTDDEGFLYLQTLIKHQQVRIPFENLTLHYSWHRVIDVTPRHVFRKVMSKPGRGGYCMEANTLFHTVILSLGFNCYTAAARVGFPSGNWGGWSHLVNLVTIGGTKYLCDVGFGPNEPTVPIPLSHGVVRRQIAPAESRLVFETLPQNLSDSKLWICQARTSPDAEWTSMYCFTEVEILPTDIPGMNFAPSRDPASHFTQKVLCVRLTTSKERSGNDSTGPEAMSESDIEEGEVDGALIIDHDKLKWRRSGKTVLEAEFRSEKERVQALKKYWGIELDVEDREAILGTVSAVKEKE</sequence>
<proteinExistence type="predicted"/>
<protein>
    <submittedName>
        <fullName evidence="1">Uncharacterized protein</fullName>
    </submittedName>
</protein>
<name>A0ACC3NJD6_9PEZI</name>
<keyword evidence="2" id="KW-1185">Reference proteome</keyword>
<evidence type="ECO:0000313" key="1">
    <source>
        <dbReference type="EMBL" id="KAK3717197.1"/>
    </source>
</evidence>
<reference evidence="1" key="1">
    <citation type="submission" date="2023-07" db="EMBL/GenBank/DDBJ databases">
        <title>Black Yeasts Isolated from many extreme environments.</title>
        <authorList>
            <person name="Coleine C."/>
            <person name="Stajich J.E."/>
            <person name="Selbmann L."/>
        </authorList>
    </citation>
    <scope>NUCLEOTIDE SEQUENCE</scope>
    <source>
        <strain evidence="1">CCFEE 5714</strain>
    </source>
</reference>
<comment type="caution">
    <text evidence="1">The sequence shown here is derived from an EMBL/GenBank/DDBJ whole genome shotgun (WGS) entry which is preliminary data.</text>
</comment>
<evidence type="ECO:0000313" key="2">
    <source>
        <dbReference type="Proteomes" id="UP001281147"/>
    </source>
</evidence>
<gene>
    <name evidence="1" type="ORF">LTR37_005906</name>
</gene>
<dbReference type="EMBL" id="JAUTXU010000038">
    <property type="protein sequence ID" value="KAK3717197.1"/>
    <property type="molecule type" value="Genomic_DNA"/>
</dbReference>
<dbReference type="Proteomes" id="UP001281147">
    <property type="component" value="Unassembled WGS sequence"/>
</dbReference>
<organism evidence="1 2">
    <name type="scientific">Vermiconidia calcicola</name>
    <dbReference type="NCBI Taxonomy" id="1690605"/>
    <lineage>
        <taxon>Eukaryota</taxon>
        <taxon>Fungi</taxon>
        <taxon>Dikarya</taxon>
        <taxon>Ascomycota</taxon>
        <taxon>Pezizomycotina</taxon>
        <taxon>Dothideomycetes</taxon>
        <taxon>Dothideomycetidae</taxon>
        <taxon>Mycosphaerellales</taxon>
        <taxon>Extremaceae</taxon>
        <taxon>Vermiconidia</taxon>
    </lineage>
</organism>
<accession>A0ACC3NJD6</accession>